<sequence length="152" mass="16657">MSGCTTRSKAGSSTACNSGTRKETDRCMCQAKQEATSDVILVLWEGWTQEGGGVAPEKSINMAKKVNKTFIKLNRVEEVLLSKSVLLDEVKEEMSEEGCNSAKGDLEVDQEASSMEPGHEVVCGTKGKEIKVLHEVMRDYLQEGDSKITPRQ</sequence>
<feature type="compositionally biased region" description="Polar residues" evidence="1">
    <location>
        <begin position="1"/>
        <end position="19"/>
    </location>
</feature>
<dbReference type="AlphaFoldDB" id="A0A8S9I8Z9"/>
<evidence type="ECO:0000313" key="2">
    <source>
        <dbReference type="EMBL" id="KAF2566068.1"/>
    </source>
</evidence>
<evidence type="ECO:0000256" key="1">
    <source>
        <dbReference type="SAM" id="MobiDB-lite"/>
    </source>
</evidence>
<comment type="caution">
    <text evidence="2">The sequence shown here is derived from an EMBL/GenBank/DDBJ whole genome shotgun (WGS) entry which is preliminary data.</text>
</comment>
<organism evidence="2 3">
    <name type="scientific">Brassica cretica</name>
    <name type="common">Mustard</name>
    <dbReference type="NCBI Taxonomy" id="69181"/>
    <lineage>
        <taxon>Eukaryota</taxon>
        <taxon>Viridiplantae</taxon>
        <taxon>Streptophyta</taxon>
        <taxon>Embryophyta</taxon>
        <taxon>Tracheophyta</taxon>
        <taxon>Spermatophyta</taxon>
        <taxon>Magnoliopsida</taxon>
        <taxon>eudicotyledons</taxon>
        <taxon>Gunneridae</taxon>
        <taxon>Pentapetalae</taxon>
        <taxon>rosids</taxon>
        <taxon>malvids</taxon>
        <taxon>Brassicales</taxon>
        <taxon>Brassicaceae</taxon>
        <taxon>Brassiceae</taxon>
        <taxon>Brassica</taxon>
    </lineage>
</organism>
<gene>
    <name evidence="2" type="ORF">F2Q68_00026825</name>
</gene>
<dbReference type="PROSITE" id="PS50890">
    <property type="entry name" value="PUA"/>
    <property type="match status" value="1"/>
</dbReference>
<protein>
    <submittedName>
        <fullName evidence="2">Uncharacterized protein</fullName>
    </submittedName>
</protein>
<proteinExistence type="predicted"/>
<feature type="region of interest" description="Disordered" evidence="1">
    <location>
        <begin position="1"/>
        <end position="24"/>
    </location>
</feature>
<name>A0A8S9I8Z9_BRACR</name>
<reference evidence="2" key="1">
    <citation type="submission" date="2019-12" db="EMBL/GenBank/DDBJ databases">
        <title>Genome sequencing and annotation of Brassica cretica.</title>
        <authorList>
            <person name="Studholme D.J."/>
            <person name="Sarris P.F."/>
        </authorList>
    </citation>
    <scope>NUCLEOTIDE SEQUENCE</scope>
    <source>
        <strain evidence="2">PFS-001/15</strain>
        <tissue evidence="2">Leaf</tissue>
    </source>
</reference>
<evidence type="ECO:0000313" key="3">
    <source>
        <dbReference type="Proteomes" id="UP000712281"/>
    </source>
</evidence>
<dbReference type="EMBL" id="QGKW02001911">
    <property type="protein sequence ID" value="KAF2566068.1"/>
    <property type="molecule type" value="Genomic_DNA"/>
</dbReference>
<dbReference type="Proteomes" id="UP000712281">
    <property type="component" value="Unassembled WGS sequence"/>
</dbReference>
<accession>A0A8S9I8Z9</accession>